<name>A0AAW0AWG9_9AGAR</name>
<feature type="transmembrane region" description="Helical" evidence="2">
    <location>
        <begin position="111"/>
        <end position="128"/>
    </location>
</feature>
<comment type="caution">
    <text evidence="3">The sequence shown here is derived from an EMBL/GenBank/DDBJ whole genome shotgun (WGS) entry which is preliminary data.</text>
</comment>
<evidence type="ECO:0000256" key="2">
    <source>
        <dbReference type="SAM" id="Phobius"/>
    </source>
</evidence>
<keyword evidence="2" id="KW-0812">Transmembrane</keyword>
<keyword evidence="4" id="KW-1185">Reference proteome</keyword>
<organism evidence="3 4">
    <name type="scientific">Favolaschia claudopus</name>
    <dbReference type="NCBI Taxonomy" id="2862362"/>
    <lineage>
        <taxon>Eukaryota</taxon>
        <taxon>Fungi</taxon>
        <taxon>Dikarya</taxon>
        <taxon>Basidiomycota</taxon>
        <taxon>Agaricomycotina</taxon>
        <taxon>Agaricomycetes</taxon>
        <taxon>Agaricomycetidae</taxon>
        <taxon>Agaricales</taxon>
        <taxon>Marasmiineae</taxon>
        <taxon>Mycenaceae</taxon>
        <taxon>Favolaschia</taxon>
    </lineage>
</organism>
<evidence type="ECO:0000256" key="1">
    <source>
        <dbReference type="SAM" id="MobiDB-lite"/>
    </source>
</evidence>
<dbReference type="EMBL" id="JAWWNJ010000047">
    <property type="protein sequence ID" value="KAK7017580.1"/>
    <property type="molecule type" value="Genomic_DNA"/>
</dbReference>
<reference evidence="3 4" key="1">
    <citation type="journal article" date="2024" name="J Genomics">
        <title>Draft genome sequencing and assembly of Favolaschia claudopus CIRM-BRFM 2984 isolated from oak limbs.</title>
        <authorList>
            <person name="Navarro D."/>
            <person name="Drula E."/>
            <person name="Chaduli D."/>
            <person name="Cazenave R."/>
            <person name="Ahrendt S."/>
            <person name="Wang J."/>
            <person name="Lipzen A."/>
            <person name="Daum C."/>
            <person name="Barry K."/>
            <person name="Grigoriev I.V."/>
            <person name="Favel A."/>
            <person name="Rosso M.N."/>
            <person name="Martin F."/>
        </authorList>
    </citation>
    <scope>NUCLEOTIDE SEQUENCE [LARGE SCALE GENOMIC DNA]</scope>
    <source>
        <strain evidence="3 4">CIRM-BRFM 2984</strain>
    </source>
</reference>
<dbReference type="AlphaFoldDB" id="A0AAW0AWG9"/>
<gene>
    <name evidence="3" type="ORF">R3P38DRAFT_2784450</name>
</gene>
<protein>
    <submittedName>
        <fullName evidence="3">Uncharacterized protein</fullName>
    </submittedName>
</protein>
<accession>A0AAW0AWG9</accession>
<dbReference type="Proteomes" id="UP001362999">
    <property type="component" value="Unassembled WGS sequence"/>
</dbReference>
<sequence length="163" mass="18314">MAKDRKRRKLAESNASALKKPGNPGDFKGVQRCCCQELGNDKYHTKQLAVQQNALQRSASQQTLWLKYQKWDLLCPYNKLIRSRVAGIAREITGHLPLQNLRFNPCRMGKAQFPCLPLTLLLLLFWSLSPAGVLPNAPVKTQQGVGGDKEQNAQSQLDLVYII</sequence>
<feature type="region of interest" description="Disordered" evidence="1">
    <location>
        <begin position="1"/>
        <end position="23"/>
    </location>
</feature>
<keyword evidence="2" id="KW-0472">Membrane</keyword>
<evidence type="ECO:0000313" key="3">
    <source>
        <dbReference type="EMBL" id="KAK7017580.1"/>
    </source>
</evidence>
<keyword evidence="2" id="KW-1133">Transmembrane helix</keyword>
<evidence type="ECO:0000313" key="4">
    <source>
        <dbReference type="Proteomes" id="UP001362999"/>
    </source>
</evidence>
<proteinExistence type="predicted"/>